<dbReference type="SUPFAM" id="SSF82784">
    <property type="entry name" value="OsmC-like"/>
    <property type="match status" value="1"/>
</dbReference>
<dbReference type="Gene3D" id="3.30.300.20">
    <property type="match status" value="1"/>
</dbReference>
<gene>
    <name evidence="1" type="ORF">GX355_10710</name>
</gene>
<dbReference type="PANTHER" id="PTHR34352:SF1">
    <property type="entry name" value="PROTEIN YHFA"/>
    <property type="match status" value="1"/>
</dbReference>
<proteinExistence type="predicted"/>
<comment type="caution">
    <text evidence="1">The sequence shown here is derived from an EMBL/GenBank/DDBJ whole genome shotgun (WGS) entry which is preliminary data.</text>
</comment>
<dbReference type="Proteomes" id="UP000541058">
    <property type="component" value="Unassembled WGS sequence"/>
</dbReference>
<dbReference type="InterPro" id="IPR003718">
    <property type="entry name" value="OsmC/Ohr_fam"/>
</dbReference>
<dbReference type="Pfam" id="PF02566">
    <property type="entry name" value="OsmC"/>
    <property type="match status" value="1"/>
</dbReference>
<reference evidence="1 2" key="1">
    <citation type="journal article" date="2020" name="Biotechnol. Biofuels">
        <title>New insights from the biogas microbiome by comprehensive genome-resolved metagenomics of nearly 1600 species originating from multiple anaerobic digesters.</title>
        <authorList>
            <person name="Campanaro S."/>
            <person name="Treu L."/>
            <person name="Rodriguez-R L.M."/>
            <person name="Kovalovszki A."/>
            <person name="Ziels R.M."/>
            <person name="Maus I."/>
            <person name="Zhu X."/>
            <person name="Kougias P.G."/>
            <person name="Basile A."/>
            <person name="Luo G."/>
            <person name="Schluter A."/>
            <person name="Konstantinidis K.T."/>
            <person name="Angelidaki I."/>
        </authorList>
    </citation>
    <scope>NUCLEOTIDE SEQUENCE [LARGE SCALE GENOMIC DNA]</scope>
    <source>
        <strain evidence="1">AS23ysBPME_34</strain>
    </source>
</reference>
<accession>A0A7X8H0X7</accession>
<dbReference type="InterPro" id="IPR015946">
    <property type="entry name" value="KH_dom-like_a/b"/>
</dbReference>
<evidence type="ECO:0000313" key="1">
    <source>
        <dbReference type="EMBL" id="NLJ19314.1"/>
    </source>
</evidence>
<dbReference type="EMBL" id="JAAYSM010000385">
    <property type="protein sequence ID" value="NLJ19314.1"/>
    <property type="molecule type" value="Genomic_DNA"/>
</dbReference>
<protein>
    <submittedName>
        <fullName evidence="1">OsmC family protein</fullName>
    </submittedName>
</protein>
<dbReference type="AlphaFoldDB" id="A0A7X8H0X7"/>
<dbReference type="InterPro" id="IPR036102">
    <property type="entry name" value="OsmC/Ohrsf"/>
</dbReference>
<evidence type="ECO:0000313" key="2">
    <source>
        <dbReference type="Proteomes" id="UP000541058"/>
    </source>
</evidence>
<name>A0A7X8H0X7_9LACT</name>
<dbReference type="PANTHER" id="PTHR34352">
    <property type="entry name" value="PROTEIN YHFA"/>
    <property type="match status" value="1"/>
</dbReference>
<dbReference type="RefSeq" id="WP_276649781.1">
    <property type="nucleotide sequence ID" value="NZ_JAAYSM010000385.1"/>
</dbReference>
<organism evidence="1 2">
    <name type="scientific">Globicatella sulfidifaciens</name>
    <dbReference type="NCBI Taxonomy" id="136093"/>
    <lineage>
        <taxon>Bacteria</taxon>
        <taxon>Bacillati</taxon>
        <taxon>Bacillota</taxon>
        <taxon>Bacilli</taxon>
        <taxon>Lactobacillales</taxon>
        <taxon>Aerococcaceae</taxon>
        <taxon>Globicatella</taxon>
    </lineage>
</organism>
<sequence>MIKLKKSTGEAHRITNDGGTVQIAKSGRSDIDAFTPGDFINSSIAICMGLTLDALIERDGLDIPGYTIEVDGTKDKEARPSRMEKFDVKVIFDAEVDEKLRNRLVKSAKRGCTMGNTIEHGVPINVTSE</sequence>